<evidence type="ECO:0000313" key="8">
    <source>
        <dbReference type="EMBL" id="SJX60150.1"/>
    </source>
</evidence>
<dbReference type="GO" id="GO:0003995">
    <property type="term" value="F:acyl-CoA dehydrogenase activity"/>
    <property type="evidence" value="ECO:0007669"/>
    <property type="project" value="TreeGrafter"/>
</dbReference>
<dbReference type="Pfam" id="PF18158">
    <property type="entry name" value="AidB_N"/>
    <property type="match status" value="1"/>
</dbReference>
<evidence type="ECO:0000259" key="6">
    <source>
        <dbReference type="Pfam" id="PF02770"/>
    </source>
</evidence>
<proteinExistence type="inferred from homology"/>
<organism evidence="8 9">
    <name type="scientific">Sporisorium reilianum f. sp. reilianum</name>
    <dbReference type="NCBI Taxonomy" id="72559"/>
    <lineage>
        <taxon>Eukaryota</taxon>
        <taxon>Fungi</taxon>
        <taxon>Dikarya</taxon>
        <taxon>Basidiomycota</taxon>
        <taxon>Ustilaginomycotina</taxon>
        <taxon>Ustilaginomycetes</taxon>
        <taxon>Ustilaginales</taxon>
        <taxon>Ustilaginaceae</taxon>
        <taxon>Sporisorium</taxon>
    </lineage>
</organism>
<dbReference type="Gene3D" id="2.40.110.20">
    <property type="match status" value="1"/>
</dbReference>
<comment type="similarity">
    <text evidence="1 4">Belongs to the acyl-CoA dehydrogenase family.</text>
</comment>
<evidence type="ECO:0000313" key="9">
    <source>
        <dbReference type="Proteomes" id="UP000239563"/>
    </source>
</evidence>
<evidence type="ECO:0000259" key="7">
    <source>
        <dbReference type="Pfam" id="PF18158"/>
    </source>
</evidence>
<gene>
    <name evidence="8" type="ORF">SRS1_11463</name>
</gene>
<dbReference type="EMBL" id="LT795054">
    <property type="protein sequence ID" value="SJX60150.1"/>
    <property type="molecule type" value="Genomic_DNA"/>
</dbReference>
<evidence type="ECO:0008006" key="10">
    <source>
        <dbReference type="Google" id="ProtNLM"/>
    </source>
</evidence>
<dbReference type="Pfam" id="PF02770">
    <property type="entry name" value="Acyl-CoA_dh_M"/>
    <property type="match status" value="1"/>
</dbReference>
<sequence>MRAEEGFQFERFRVASPWSSDPALRLTILRLFSTGKHALSTSEIERLFDSLASFGKKVEGEYADIAATLDSPQHEPTLVQYDAWGQRVDKLVTGEGWKRLKGVCAEEAIVAESYSRNEAKNGGGHDKIGQHARLFAFVRSVMFAPVSKVVLCPISMTDGAVRVLEMFGTDKQKQEAIPRLCSTDPRTAWTAGQWMTERPGGSDVSRTETVAKPLNPNKKPEAGDAFVISGFKWFSSATDGDIALALARTSDDLTLGSKGLSLFLIKIRDDRTGKLNGIRVHRLKRKLGTKYLPTAELELDGCIGELVGELGRGVATISSVLNITRLYSAGGAVGALSWGLRSATAYAQIRPALGGGKLDRLPLHTDQLLKVTVTYRVFLQIFFSNVLLMGASEAGQASKRDQTRLRLLTPALKAFVATRASESYLTLIESFGGQGYMEEVGMAEMLRDGTVERIWEGTPAILSLDVLRVLVQSKGQALLEFFQDINAILAALPTALSTQLAPELTLLRTTVRDTAAILGALDLERHLTTTDLRFSRFLLDLIMAIQGSALLLQHTAWKVREFAASAELQRLAGVSADEREIEQDVYLIRLWIGGAEGAGAAGFADMVRLVSQLRAATEEGAQGKGRGAVDVGHALVYSWTQGTGAGVQSRL</sequence>
<feature type="domain" description="Acyl-CoA oxidase/dehydrogenase middle" evidence="6">
    <location>
        <begin position="193"/>
        <end position="302"/>
    </location>
</feature>
<feature type="domain" description="Adaptive response protein AidB N-terminal" evidence="7">
    <location>
        <begin position="42"/>
        <end position="182"/>
    </location>
</feature>
<evidence type="ECO:0000256" key="1">
    <source>
        <dbReference type="ARBA" id="ARBA00009347"/>
    </source>
</evidence>
<dbReference type="Gene3D" id="1.20.140.10">
    <property type="entry name" value="Butyryl-CoA Dehydrogenase, subunit A, domain 3"/>
    <property type="match status" value="1"/>
</dbReference>
<dbReference type="SUPFAM" id="SSF47203">
    <property type="entry name" value="Acyl-CoA dehydrogenase C-terminal domain-like"/>
    <property type="match status" value="1"/>
</dbReference>
<dbReference type="InterPro" id="IPR052904">
    <property type="entry name" value="Acyl-CoA_dehydrogenase-like"/>
</dbReference>
<keyword evidence="3 4" id="KW-0274">FAD</keyword>
<dbReference type="Gene3D" id="6.10.250.600">
    <property type="match status" value="1"/>
</dbReference>
<accession>A0A2N8U628</accession>
<evidence type="ECO:0000259" key="5">
    <source>
        <dbReference type="Pfam" id="PF00441"/>
    </source>
</evidence>
<dbReference type="InterPro" id="IPR036250">
    <property type="entry name" value="AcylCo_DH-like_C"/>
</dbReference>
<dbReference type="SUPFAM" id="SSF56645">
    <property type="entry name" value="Acyl-CoA dehydrogenase NM domain-like"/>
    <property type="match status" value="1"/>
</dbReference>
<dbReference type="InterPro" id="IPR009100">
    <property type="entry name" value="AcylCoA_DH/oxidase_NM_dom_sf"/>
</dbReference>
<reference evidence="8 9" key="1">
    <citation type="submission" date="2017-02" db="EMBL/GenBank/DDBJ databases">
        <authorList>
            <person name="Peterson S.W."/>
        </authorList>
    </citation>
    <scope>NUCLEOTIDE SEQUENCE [LARGE SCALE GENOMIC DNA]</scope>
    <source>
        <strain evidence="8 9">SRS1_H2-8</strain>
    </source>
</reference>
<keyword evidence="4" id="KW-0560">Oxidoreductase</keyword>
<feature type="domain" description="Acyl-CoA dehydrogenase/oxidase C-terminal" evidence="5">
    <location>
        <begin position="311"/>
        <end position="469"/>
    </location>
</feature>
<name>A0A2N8U628_9BASI</name>
<evidence type="ECO:0000256" key="4">
    <source>
        <dbReference type="RuleBase" id="RU362125"/>
    </source>
</evidence>
<evidence type="ECO:0000256" key="2">
    <source>
        <dbReference type="ARBA" id="ARBA00022630"/>
    </source>
</evidence>
<protein>
    <recommendedName>
        <fullName evidence="10">Acyl-CoA dehydrogenase</fullName>
    </recommendedName>
</protein>
<comment type="cofactor">
    <cofactor evidence="4">
        <name>FAD</name>
        <dbReference type="ChEBI" id="CHEBI:57692"/>
    </cofactor>
</comment>
<dbReference type="PANTHER" id="PTHR42707">
    <property type="entry name" value="ACYL-COA DEHYDROGENASE"/>
    <property type="match status" value="1"/>
</dbReference>
<dbReference type="AlphaFoldDB" id="A0A2N8U628"/>
<dbReference type="InterPro" id="IPR041504">
    <property type="entry name" value="AidB_N"/>
</dbReference>
<dbReference type="Pfam" id="PF00441">
    <property type="entry name" value="Acyl-CoA_dh_1"/>
    <property type="match status" value="1"/>
</dbReference>
<dbReference type="InterPro" id="IPR009075">
    <property type="entry name" value="AcylCo_DH/oxidase_C"/>
</dbReference>
<dbReference type="PANTHER" id="PTHR42707:SF2">
    <property type="entry name" value="ACD11 DEHYDROGENASE"/>
    <property type="match status" value="1"/>
</dbReference>
<dbReference type="InterPro" id="IPR006091">
    <property type="entry name" value="Acyl-CoA_Oxase/DH_mid-dom"/>
</dbReference>
<evidence type="ECO:0000256" key="3">
    <source>
        <dbReference type="ARBA" id="ARBA00022827"/>
    </source>
</evidence>
<dbReference type="Proteomes" id="UP000239563">
    <property type="component" value="Chromosome I"/>
</dbReference>
<keyword evidence="2 4" id="KW-0285">Flavoprotein</keyword>